<dbReference type="GO" id="GO:0006508">
    <property type="term" value="P:proteolysis"/>
    <property type="evidence" value="ECO:0007669"/>
    <property type="project" value="InterPro"/>
</dbReference>
<dbReference type="InterPro" id="IPR000477">
    <property type="entry name" value="RT_dom"/>
</dbReference>
<dbReference type="InterPro" id="IPR050951">
    <property type="entry name" value="Retrovirus_Pol_polyprotein"/>
</dbReference>
<dbReference type="EMBL" id="GECU01013618">
    <property type="protein sequence ID" value="JAS94088.1"/>
    <property type="molecule type" value="Transcribed_RNA"/>
</dbReference>
<evidence type="ECO:0000256" key="6">
    <source>
        <dbReference type="ARBA" id="ARBA00022801"/>
    </source>
</evidence>
<dbReference type="FunFam" id="1.10.340.70:FF:000001">
    <property type="entry name" value="Retrovirus-related Pol polyprotein from transposon gypsy-like Protein"/>
    <property type="match status" value="1"/>
</dbReference>
<dbReference type="InterPro" id="IPR001969">
    <property type="entry name" value="Aspartic_peptidase_AS"/>
</dbReference>
<dbReference type="GO" id="GO:0042575">
    <property type="term" value="C:DNA polymerase complex"/>
    <property type="evidence" value="ECO:0007669"/>
    <property type="project" value="UniProtKB-ARBA"/>
</dbReference>
<feature type="domain" description="Reverse transcriptase" evidence="13">
    <location>
        <begin position="709"/>
        <end position="888"/>
    </location>
</feature>
<dbReference type="FunFam" id="3.30.420.10:FF:000032">
    <property type="entry name" value="Retrovirus-related Pol polyprotein from transposon 297-like Protein"/>
    <property type="match status" value="1"/>
</dbReference>
<dbReference type="GO" id="GO:0015074">
    <property type="term" value="P:DNA integration"/>
    <property type="evidence" value="ECO:0007669"/>
    <property type="project" value="UniProtKB-KW"/>
</dbReference>
<sequence>MAFSLVPEHLRKPELVFEVLARGQKPEGDVRALRAQLRDCIALNRSWNAEFRINTEFEFCKTRMEELEDDINFESLPMSGSAKARLASQLLHWRDRVVLLMSAPSLDSDIKSWAFSASNKLTQALDGLSEVRSVKEKGVLFTAVTPTEVPTTITFANRPPALSFEPPRVTMSPMGSGPPEAAGEASSIVVPSFSSFGKLPHPLGSVLQHFPRVDGLDTNLLIHFLLEVFKLREFPGMTDAMLMQILAQFSLRPLFDRLLDCLKRGATFDQFHAEILEFFVPARVRERLRVERVYRPQAPDETLSHFVGEIRDVARVLRLSLSETELVSLILEGIKPEERSRLIFCSRPASFADLDRLSIISRGVQDADDQREAMSRHLPHLPPGPVHAPARSEPAAAPSRRQPPTCYGCKQVGHIRPFCPLNKKKLVSLRTSKPDSCRKGNFEGKNVPNFDGKRVAGLIQNRKRTERNRLGDSYHRWPRGEVAALAAQGVRAARSTCPQLDVLVGNVVQKALVDSGSARSLISLSFFEDLKSSGLIRQVEPSSLICWTASRTPLPIICSAQIHIKINYFSWDWSFLVAKDLTFPFILGADFIGKTGMILDLASSHVFFAFARRVLVPFSDVESRGTAALEMEDKSLTPPDQLGHLTPKEAEDIRQICSSFPEVLTDKLGTTNLLEYEIRLTDTRPVRSHPYKLAPPKMEILRNMIDDLLKSGVIEPSCSNFSSPAFLVPKPNGKSRLVLDYRKLNAQIEIDSVPLPDLHSAFDWFGKAKYFSIFDLNQAYHQIPLKHESRPLTAFCVPWNLYQFTRVPMGLAVGAQTLTRLLDSIFHDVKFKFVFNYLDDLLVYSESYEEHLTHLEEVLTRLRESGLTVNPEKVSFAQPEISFLGHLVSSRGVCIDPERTQAIREFPPPKDAKGIARFVGMINFYRRFIPNVAEVAAPLNSLRKKGAKFEWGEAQQTAFEQLKEAVMQPPVLAMPDFSRKFVLQTDASSLAVAAVLSQEVDGIRQPIAYASRTLTPCEKKSCSVYELECLAVVFGINKFRRYLEHKEFLLETDNQALSWLLAHPRQLGKIGRWVVQISALKFTVQHVRGTQNIIADTLSRMYHLPNDHQDLSEPPCCGVLLDFPLAFSDIVPHQRKDPELTAIINELKNGGAHPPYFLYRGALCCRDKQRRKPKLVLPSFLVPMVFQYFHSSPVGGHLGIHKTIAKIRDQFIWKGMDRDIAARVRSCELCSLSKPAQNTKLGLLSSEVAEKPLEKVFIDYVGPLPRSKSGNKFLLVCVDAFSKFVWLFPLRSATAQLTVQALRNHFFQHFGIPATLVSDNGSQFVSNIFKRMCFGHGIRHVTTSPFYPQPSHAERFNRNLRSALIAFHAENQTTWDQQLPWIQFAFNTAQHESHKAVPFELLFGFPPNNPLANLWKISDLLPPPGTPNVKATWEAARRNLIRARELVRRKYNRGRIANPFQVGDLVYCKAHPVSSAVDKRAAKLCYRWTGPHRILKFLTPVTARLGDPQSGKIFRKAHISHLKPCRSHP</sequence>
<dbReference type="InterPro" id="IPR001584">
    <property type="entry name" value="Integrase_cat-core"/>
</dbReference>
<dbReference type="Gene3D" id="3.30.70.270">
    <property type="match status" value="2"/>
</dbReference>
<evidence type="ECO:0000256" key="4">
    <source>
        <dbReference type="ARBA" id="ARBA00022722"/>
    </source>
</evidence>
<feature type="domain" description="Integrase catalytic" evidence="14">
    <location>
        <begin position="1248"/>
        <end position="1406"/>
    </location>
</feature>
<evidence type="ECO:0000256" key="12">
    <source>
        <dbReference type="SAM" id="MobiDB-lite"/>
    </source>
</evidence>
<keyword evidence="9" id="KW-0229">DNA integration</keyword>
<dbReference type="SUPFAM" id="SSF53098">
    <property type="entry name" value="Ribonuclease H-like"/>
    <property type="match status" value="1"/>
</dbReference>
<dbReference type="InterPro" id="IPR043502">
    <property type="entry name" value="DNA/RNA_pol_sf"/>
</dbReference>
<dbReference type="InterPro" id="IPR012337">
    <property type="entry name" value="RNaseH-like_sf"/>
</dbReference>
<dbReference type="CDD" id="cd09274">
    <property type="entry name" value="RNase_HI_RT_Ty3"/>
    <property type="match status" value="1"/>
</dbReference>
<dbReference type="FunFam" id="3.30.70.270:FF:000026">
    <property type="entry name" value="Transposon Ty3-G Gag-Pol polyprotein"/>
    <property type="match status" value="1"/>
</dbReference>
<dbReference type="SUPFAM" id="SSF50630">
    <property type="entry name" value="Acid proteases"/>
    <property type="match status" value="1"/>
</dbReference>
<keyword evidence="6" id="KW-0378">Hydrolase</keyword>
<dbReference type="GO" id="GO:0003964">
    <property type="term" value="F:RNA-directed DNA polymerase activity"/>
    <property type="evidence" value="ECO:0007669"/>
    <property type="project" value="UniProtKB-KW"/>
</dbReference>
<dbReference type="Gene3D" id="3.30.420.10">
    <property type="entry name" value="Ribonuclease H-like superfamily/Ribonuclease H"/>
    <property type="match status" value="1"/>
</dbReference>
<organism evidence="15">
    <name type="scientific">Homalodisca liturata</name>
    <dbReference type="NCBI Taxonomy" id="320908"/>
    <lineage>
        <taxon>Eukaryota</taxon>
        <taxon>Metazoa</taxon>
        <taxon>Ecdysozoa</taxon>
        <taxon>Arthropoda</taxon>
        <taxon>Hexapoda</taxon>
        <taxon>Insecta</taxon>
        <taxon>Pterygota</taxon>
        <taxon>Neoptera</taxon>
        <taxon>Paraneoptera</taxon>
        <taxon>Hemiptera</taxon>
        <taxon>Auchenorrhyncha</taxon>
        <taxon>Membracoidea</taxon>
        <taxon>Cicadellidae</taxon>
        <taxon>Cicadellinae</taxon>
        <taxon>Proconiini</taxon>
        <taxon>Homalodisca</taxon>
    </lineage>
</organism>
<evidence type="ECO:0000259" key="14">
    <source>
        <dbReference type="PROSITE" id="PS50994"/>
    </source>
</evidence>
<dbReference type="GO" id="GO:0004519">
    <property type="term" value="F:endonuclease activity"/>
    <property type="evidence" value="ECO:0007669"/>
    <property type="project" value="UniProtKB-KW"/>
</dbReference>
<evidence type="ECO:0000256" key="5">
    <source>
        <dbReference type="ARBA" id="ARBA00022759"/>
    </source>
</evidence>
<dbReference type="FunFam" id="3.10.20.370:FF:000001">
    <property type="entry name" value="Retrovirus-related Pol polyprotein from transposon 17.6-like protein"/>
    <property type="match status" value="1"/>
</dbReference>
<evidence type="ECO:0000256" key="7">
    <source>
        <dbReference type="ARBA" id="ARBA00022842"/>
    </source>
</evidence>
<feature type="region of interest" description="Disordered" evidence="12">
    <location>
        <begin position="365"/>
        <end position="403"/>
    </location>
</feature>
<dbReference type="InterPro" id="IPR036397">
    <property type="entry name" value="RNaseH_sf"/>
</dbReference>
<dbReference type="GO" id="GO:0003723">
    <property type="term" value="F:RNA binding"/>
    <property type="evidence" value="ECO:0007669"/>
    <property type="project" value="UniProtKB-KW"/>
</dbReference>
<name>A0A1B6J4J7_9HEMI</name>
<dbReference type="GO" id="GO:0004190">
    <property type="term" value="F:aspartic-type endopeptidase activity"/>
    <property type="evidence" value="ECO:0007669"/>
    <property type="project" value="InterPro"/>
</dbReference>
<feature type="compositionally biased region" description="Low complexity" evidence="12">
    <location>
        <begin position="388"/>
        <end position="403"/>
    </location>
</feature>
<keyword evidence="7" id="KW-0460">Magnesium</keyword>
<dbReference type="Gene3D" id="3.10.10.10">
    <property type="entry name" value="HIV Type 1 Reverse Transcriptase, subunit A, domain 1"/>
    <property type="match status" value="1"/>
</dbReference>
<dbReference type="Gene3D" id="2.40.70.10">
    <property type="entry name" value="Acid Proteases"/>
    <property type="match status" value="1"/>
</dbReference>
<dbReference type="PANTHER" id="PTHR37984">
    <property type="entry name" value="PROTEIN CBG26694"/>
    <property type="match status" value="1"/>
</dbReference>
<evidence type="ECO:0000259" key="13">
    <source>
        <dbReference type="PROSITE" id="PS50878"/>
    </source>
</evidence>
<proteinExistence type="predicted"/>
<dbReference type="InterPro" id="IPR021109">
    <property type="entry name" value="Peptidase_aspartic_dom_sf"/>
</dbReference>
<dbReference type="PROSITE" id="PS00141">
    <property type="entry name" value="ASP_PROTEASE"/>
    <property type="match status" value="1"/>
</dbReference>
<keyword evidence="11" id="KW-0511">Multifunctional enzyme</keyword>
<evidence type="ECO:0000256" key="9">
    <source>
        <dbReference type="ARBA" id="ARBA00022908"/>
    </source>
</evidence>
<keyword evidence="3" id="KW-0548">Nucleotidyltransferase</keyword>
<keyword evidence="10" id="KW-0695">RNA-directed DNA polymerase</keyword>
<dbReference type="CDD" id="cd00303">
    <property type="entry name" value="retropepsin_like"/>
    <property type="match status" value="1"/>
</dbReference>
<dbReference type="PROSITE" id="PS50994">
    <property type="entry name" value="INTEGRASE"/>
    <property type="match status" value="1"/>
</dbReference>
<evidence type="ECO:0000256" key="11">
    <source>
        <dbReference type="ARBA" id="ARBA00023268"/>
    </source>
</evidence>
<dbReference type="Pfam" id="PF17919">
    <property type="entry name" value="RT_RNaseH_2"/>
    <property type="match status" value="1"/>
</dbReference>
<evidence type="ECO:0000256" key="10">
    <source>
        <dbReference type="ARBA" id="ARBA00022918"/>
    </source>
</evidence>
<dbReference type="Gene3D" id="3.10.20.370">
    <property type="match status" value="1"/>
</dbReference>
<dbReference type="Gene3D" id="1.10.340.70">
    <property type="match status" value="1"/>
</dbReference>
<evidence type="ECO:0000256" key="2">
    <source>
        <dbReference type="ARBA" id="ARBA00022679"/>
    </source>
</evidence>
<evidence type="ECO:0000256" key="8">
    <source>
        <dbReference type="ARBA" id="ARBA00022884"/>
    </source>
</evidence>
<dbReference type="InterPro" id="IPR041588">
    <property type="entry name" value="Integrase_H2C2"/>
</dbReference>
<keyword evidence="8" id="KW-0694">RNA-binding</keyword>
<dbReference type="Pfam" id="PF00078">
    <property type="entry name" value="RVT_1"/>
    <property type="match status" value="1"/>
</dbReference>
<dbReference type="InterPro" id="IPR041577">
    <property type="entry name" value="RT_RNaseH_2"/>
</dbReference>
<dbReference type="EC" id="2.7.7.49" evidence="1"/>
<evidence type="ECO:0000256" key="3">
    <source>
        <dbReference type="ARBA" id="ARBA00022695"/>
    </source>
</evidence>
<dbReference type="InterPro" id="IPR043128">
    <property type="entry name" value="Rev_trsase/Diguanyl_cyclase"/>
</dbReference>
<dbReference type="Pfam" id="PF00665">
    <property type="entry name" value="rve"/>
    <property type="match status" value="1"/>
</dbReference>
<keyword evidence="5" id="KW-0255">Endonuclease</keyword>
<evidence type="ECO:0000256" key="1">
    <source>
        <dbReference type="ARBA" id="ARBA00012493"/>
    </source>
</evidence>
<dbReference type="SUPFAM" id="SSF56672">
    <property type="entry name" value="DNA/RNA polymerases"/>
    <property type="match status" value="1"/>
</dbReference>
<dbReference type="PROSITE" id="PS50878">
    <property type="entry name" value="RT_POL"/>
    <property type="match status" value="1"/>
</dbReference>
<keyword evidence="4" id="KW-0540">Nuclease</keyword>
<evidence type="ECO:0000313" key="15">
    <source>
        <dbReference type="EMBL" id="JAS94088.1"/>
    </source>
</evidence>
<dbReference type="CDD" id="cd01647">
    <property type="entry name" value="RT_LTR"/>
    <property type="match status" value="1"/>
</dbReference>
<keyword evidence="2" id="KW-0808">Transferase</keyword>
<gene>
    <name evidence="15" type="ORF">g.55296</name>
</gene>
<accession>A0A1B6J4J7</accession>
<reference evidence="15" key="1">
    <citation type="submission" date="2015-11" db="EMBL/GenBank/DDBJ databases">
        <title>De novo transcriptome assembly of four potential Pierce s Disease insect vectors from Arizona vineyards.</title>
        <authorList>
            <person name="Tassone E.E."/>
        </authorList>
    </citation>
    <scope>NUCLEOTIDE SEQUENCE</scope>
</reference>
<protein>
    <recommendedName>
        <fullName evidence="1">RNA-directed DNA polymerase</fullName>
        <ecNumber evidence="1">2.7.7.49</ecNumber>
    </recommendedName>
</protein>
<dbReference type="Pfam" id="PF17921">
    <property type="entry name" value="Integrase_H2C2"/>
    <property type="match status" value="1"/>
</dbReference>
<dbReference type="PANTHER" id="PTHR37984:SF5">
    <property type="entry name" value="PROTEIN NYNRIN-LIKE"/>
    <property type="match status" value="1"/>
</dbReference>